<dbReference type="OrthoDB" id="7965105at2759"/>
<dbReference type="AlphaFoldDB" id="W8BMG2"/>
<organism evidence="1">
    <name type="scientific">Ceratitis capitata</name>
    <name type="common">Mediterranean fruit fly</name>
    <name type="synonym">Tephritis capitata</name>
    <dbReference type="NCBI Taxonomy" id="7213"/>
    <lineage>
        <taxon>Eukaryota</taxon>
        <taxon>Metazoa</taxon>
        <taxon>Ecdysozoa</taxon>
        <taxon>Arthropoda</taxon>
        <taxon>Hexapoda</taxon>
        <taxon>Insecta</taxon>
        <taxon>Pterygota</taxon>
        <taxon>Neoptera</taxon>
        <taxon>Endopterygota</taxon>
        <taxon>Diptera</taxon>
        <taxon>Brachycera</taxon>
        <taxon>Muscomorpha</taxon>
        <taxon>Tephritoidea</taxon>
        <taxon>Tephritidae</taxon>
        <taxon>Ceratitis</taxon>
        <taxon>Ceratitis</taxon>
    </lineage>
</organism>
<reference evidence="1" key="2">
    <citation type="journal article" date="2014" name="BMC Genomics">
        <title>A genomic perspective to assessing quality of mass-reared SIT flies used in Mediterranean fruit fly (Ceratitis capitata) eradication in California.</title>
        <authorList>
            <person name="Calla B."/>
            <person name="Hall B."/>
            <person name="Hou S."/>
            <person name="Geib S.M."/>
        </authorList>
    </citation>
    <scope>NUCLEOTIDE SEQUENCE</scope>
</reference>
<accession>W8BMG2</accession>
<evidence type="ECO:0000313" key="1">
    <source>
        <dbReference type="EMBL" id="JAB99957.1"/>
    </source>
</evidence>
<proteinExistence type="evidence at transcript level"/>
<reference evidence="1" key="1">
    <citation type="submission" date="2013-07" db="EMBL/GenBank/DDBJ databases">
        <authorList>
            <person name="Geib S."/>
        </authorList>
    </citation>
    <scope>NUCLEOTIDE SEQUENCE</scope>
</reference>
<dbReference type="EMBL" id="GAMC01006598">
    <property type="protein sequence ID" value="JAB99957.1"/>
    <property type="molecule type" value="mRNA"/>
</dbReference>
<sequence>MAEHGNIKVCYRKQITNINYEATNRYEQIIKLIIQRFNIPPAHEAALLISTENGRIFEKQQFDYFLTLFPNPNITFYIRYDYNRAMSLFLQSTLPQEEMPNAIATEARACDAQVKHEKVNPANEDDQSSIKFTPVYRMNCFIYEYPTKLKSVNGSGVKKRKPSIEKRSPRSEFVKRVKKRLQIGEMKKHSIKPLQQIKRFMRL</sequence>
<name>W8BMG2_CERCA</name>
<dbReference type="EMBL" id="GAMC01006597">
    <property type="protein sequence ID" value="JAB99958.1"/>
    <property type="molecule type" value="mRNA"/>
</dbReference>
<protein>
    <submittedName>
        <fullName evidence="1">Uncharacterized protein</fullName>
    </submittedName>
</protein>